<evidence type="ECO:0000256" key="7">
    <source>
        <dbReference type="ARBA" id="ARBA00022643"/>
    </source>
</evidence>
<evidence type="ECO:0000259" key="12">
    <source>
        <dbReference type="PROSITE" id="PS50902"/>
    </source>
</evidence>
<dbReference type="GO" id="GO:0016705">
    <property type="term" value="F:oxidoreductase activity, acting on paired donors, with incorporation or reduction of molecular oxygen"/>
    <property type="evidence" value="ECO:0007669"/>
    <property type="project" value="InterPro"/>
</dbReference>
<comment type="similarity">
    <text evidence="4">In the N-terminal section; belongs to the cytochrome P450 family.</text>
</comment>
<name>A0A813QFJ3_9BILA</name>
<dbReference type="EMBL" id="CAJNOE010000029">
    <property type="protein sequence ID" value="CAF0766016.1"/>
    <property type="molecule type" value="Genomic_DNA"/>
</dbReference>
<dbReference type="SUPFAM" id="SSF48264">
    <property type="entry name" value="Cytochrome P450"/>
    <property type="match status" value="1"/>
</dbReference>
<dbReference type="PRINTS" id="PR00369">
    <property type="entry name" value="FLAVODOXIN"/>
</dbReference>
<dbReference type="PANTHER" id="PTHR19384:SF127">
    <property type="entry name" value="BIFUNCTIONAL CYTOCHROME P450_NADPH--P450 REDUCTASE"/>
    <property type="match status" value="1"/>
</dbReference>
<comment type="cofactor">
    <cofactor evidence="1">
        <name>FMN</name>
        <dbReference type="ChEBI" id="CHEBI:58210"/>
    </cofactor>
</comment>
<dbReference type="PROSITE" id="PS50902">
    <property type="entry name" value="FLAVODOXIN_LIKE"/>
    <property type="match status" value="1"/>
</dbReference>
<comment type="similarity">
    <text evidence="5">Belongs to the cytochrome P450 family.</text>
</comment>
<evidence type="ECO:0000256" key="9">
    <source>
        <dbReference type="ARBA" id="ARBA00022857"/>
    </source>
</evidence>
<dbReference type="Proteomes" id="UP000663860">
    <property type="component" value="Unassembled WGS sequence"/>
</dbReference>
<dbReference type="InterPro" id="IPR001094">
    <property type="entry name" value="Flavdoxin-like"/>
</dbReference>
<dbReference type="InterPro" id="IPR029039">
    <property type="entry name" value="Flavoprotein-like_sf"/>
</dbReference>
<dbReference type="Pfam" id="PF00667">
    <property type="entry name" value="FAD_binding_1"/>
    <property type="match status" value="1"/>
</dbReference>
<dbReference type="InterPro" id="IPR039261">
    <property type="entry name" value="FNR_nucleotide-bd"/>
</dbReference>
<evidence type="ECO:0000256" key="11">
    <source>
        <dbReference type="ARBA" id="ARBA00049342"/>
    </source>
</evidence>
<dbReference type="GO" id="GO:0005829">
    <property type="term" value="C:cytosol"/>
    <property type="evidence" value="ECO:0007669"/>
    <property type="project" value="TreeGrafter"/>
</dbReference>
<keyword evidence="7" id="KW-0288">FMN</keyword>
<comment type="catalytic activity">
    <reaction evidence="11">
        <text>2 oxidized [cytochrome P450] + NADPH = 2 reduced [cytochrome P450] + NADP(+) + H(+)</text>
        <dbReference type="Rhea" id="RHEA:24040"/>
        <dbReference type="Rhea" id="RHEA-COMP:14627"/>
        <dbReference type="Rhea" id="RHEA-COMP:14628"/>
        <dbReference type="ChEBI" id="CHEBI:15378"/>
        <dbReference type="ChEBI" id="CHEBI:55376"/>
        <dbReference type="ChEBI" id="CHEBI:57783"/>
        <dbReference type="ChEBI" id="CHEBI:58349"/>
        <dbReference type="ChEBI" id="CHEBI:60344"/>
        <dbReference type="EC" id="1.6.2.4"/>
    </reaction>
</comment>
<protein>
    <recommendedName>
        <fullName evidence="12">Flavodoxin-like domain-containing protein</fullName>
    </recommendedName>
</protein>
<organism evidence="13 14">
    <name type="scientific">Adineta steineri</name>
    <dbReference type="NCBI Taxonomy" id="433720"/>
    <lineage>
        <taxon>Eukaryota</taxon>
        <taxon>Metazoa</taxon>
        <taxon>Spiralia</taxon>
        <taxon>Gnathifera</taxon>
        <taxon>Rotifera</taxon>
        <taxon>Eurotatoria</taxon>
        <taxon>Bdelloidea</taxon>
        <taxon>Adinetida</taxon>
        <taxon>Adinetidae</taxon>
        <taxon>Adineta</taxon>
    </lineage>
</organism>
<gene>
    <name evidence="13" type="ORF">IZO911_LOCUS4996</name>
</gene>
<dbReference type="Gene3D" id="3.40.50.360">
    <property type="match status" value="1"/>
</dbReference>
<reference evidence="13" key="1">
    <citation type="submission" date="2021-02" db="EMBL/GenBank/DDBJ databases">
        <authorList>
            <person name="Nowell W R."/>
        </authorList>
    </citation>
    <scope>NUCLEOTIDE SEQUENCE</scope>
</reference>
<dbReference type="GO" id="GO:0020037">
    <property type="term" value="F:heme binding"/>
    <property type="evidence" value="ECO:0007669"/>
    <property type="project" value="InterPro"/>
</dbReference>
<evidence type="ECO:0000256" key="4">
    <source>
        <dbReference type="ARBA" id="ARBA00010018"/>
    </source>
</evidence>
<keyword evidence="10" id="KW-0560">Oxidoreductase</keyword>
<dbReference type="SUPFAM" id="SSF63380">
    <property type="entry name" value="Riboflavin synthase domain-like"/>
    <property type="match status" value="1"/>
</dbReference>
<keyword evidence="9" id="KW-0521">NADP</keyword>
<evidence type="ECO:0000313" key="13">
    <source>
        <dbReference type="EMBL" id="CAF0766016.1"/>
    </source>
</evidence>
<dbReference type="GO" id="GO:0005506">
    <property type="term" value="F:iron ion binding"/>
    <property type="evidence" value="ECO:0007669"/>
    <property type="project" value="InterPro"/>
</dbReference>
<evidence type="ECO:0000256" key="6">
    <source>
        <dbReference type="ARBA" id="ARBA00022630"/>
    </source>
</evidence>
<dbReference type="GO" id="GO:0050660">
    <property type="term" value="F:flavin adenine dinucleotide binding"/>
    <property type="evidence" value="ECO:0007669"/>
    <property type="project" value="TreeGrafter"/>
</dbReference>
<dbReference type="Gene3D" id="1.10.630.10">
    <property type="entry name" value="Cytochrome P450"/>
    <property type="match status" value="2"/>
</dbReference>
<keyword evidence="6" id="KW-0285">Flavoprotein</keyword>
<keyword evidence="8" id="KW-0274">FAD</keyword>
<dbReference type="InterPro" id="IPR017938">
    <property type="entry name" value="Riboflavin_synthase-like_b-brl"/>
</dbReference>
<dbReference type="Gene3D" id="3.40.50.80">
    <property type="entry name" value="Nucleotide-binding domain of ferredoxin-NADP reductase (FNR) module"/>
    <property type="match status" value="1"/>
</dbReference>
<accession>A0A813QFJ3</accession>
<dbReference type="GO" id="GO:0003958">
    <property type="term" value="F:NADPH-hemoprotein reductase activity"/>
    <property type="evidence" value="ECO:0007669"/>
    <property type="project" value="UniProtKB-EC"/>
</dbReference>
<dbReference type="InterPro" id="IPR001128">
    <property type="entry name" value="Cyt_P450"/>
</dbReference>
<dbReference type="InterPro" id="IPR008254">
    <property type="entry name" value="Flavodoxin/NO_synth"/>
</dbReference>
<dbReference type="InterPro" id="IPR003097">
    <property type="entry name" value="CysJ-like_FAD-binding"/>
</dbReference>
<dbReference type="GO" id="GO:0010181">
    <property type="term" value="F:FMN binding"/>
    <property type="evidence" value="ECO:0007669"/>
    <property type="project" value="InterPro"/>
</dbReference>
<comment type="cofactor">
    <cofactor evidence="2">
        <name>heme</name>
        <dbReference type="ChEBI" id="CHEBI:30413"/>
    </cofactor>
</comment>
<feature type="domain" description="Flavodoxin-like" evidence="12">
    <location>
        <begin position="404"/>
        <end position="548"/>
    </location>
</feature>
<dbReference type="Pfam" id="PF00258">
    <property type="entry name" value="Flavodoxin_1"/>
    <property type="match status" value="1"/>
</dbReference>
<evidence type="ECO:0000256" key="10">
    <source>
        <dbReference type="ARBA" id="ARBA00023002"/>
    </source>
</evidence>
<evidence type="ECO:0000256" key="8">
    <source>
        <dbReference type="ARBA" id="ARBA00022827"/>
    </source>
</evidence>
<dbReference type="InterPro" id="IPR001709">
    <property type="entry name" value="Flavoprot_Pyr_Nucl_cyt_Rdtase"/>
</dbReference>
<dbReference type="InterPro" id="IPR023173">
    <property type="entry name" value="NADPH_Cyt_P450_Rdtase_alpha"/>
</dbReference>
<dbReference type="InterPro" id="IPR001433">
    <property type="entry name" value="OxRdtase_FAD/NAD-bd"/>
</dbReference>
<evidence type="ECO:0000256" key="3">
    <source>
        <dbReference type="ARBA" id="ARBA00001974"/>
    </source>
</evidence>
<dbReference type="PRINTS" id="PR00371">
    <property type="entry name" value="FPNCR"/>
</dbReference>
<comment type="cofactor">
    <cofactor evidence="3">
        <name>FAD</name>
        <dbReference type="ChEBI" id="CHEBI:57692"/>
    </cofactor>
</comment>
<dbReference type="GO" id="GO:0004497">
    <property type="term" value="F:monooxygenase activity"/>
    <property type="evidence" value="ECO:0007669"/>
    <property type="project" value="InterPro"/>
</dbReference>
<dbReference type="PANTHER" id="PTHR19384">
    <property type="entry name" value="NITRIC OXIDE SYNTHASE-RELATED"/>
    <property type="match status" value="1"/>
</dbReference>
<evidence type="ECO:0000256" key="1">
    <source>
        <dbReference type="ARBA" id="ARBA00001917"/>
    </source>
</evidence>
<dbReference type="AlphaFoldDB" id="A0A813QFJ3"/>
<dbReference type="Pfam" id="PF00067">
    <property type="entry name" value="p450"/>
    <property type="match status" value="2"/>
</dbReference>
<sequence>MSKLIPQPQPTFLIGNLKEIDSTHGLESLKRLHKLYGDIYRLTFFNKSFVVVCSQEITNFVCDESKFDKNVSQALEELRAAAGDGLFTAHTSEPNWKLAHKILMPAFGPQAIRDMFPAMMDICTQLILRWERFAGEEIDVCDNLTRLTLDTIALCSFNYRFNSFYHNTMHRFVDAMINVLIESGKRVGRFSLQNTLMMTTARRYKNDIEYLHNLCDKIVKERREHPNNVNDLLNRMINGKDPETGYQLSDENIRYPMLTFLVAGHETTSGLLSFTIKLKYIDAVRKETLRLQPTAPGFSLESKIGDIMLPGGYIVDKDDMILVLLSGLHRDPKVWDQPEEFLPERMLDGRFEKLPPNSWKTDGFKIRVRPRQQIGFILNTNVKQSEKIPEKTKEQIDREYLRPMCILFGSNSGSCQSFADTLASEAPLYGYNATVANLDSSVGCLPNDRPIIIITASYEGKPCDNAKQFVAYLESKPKLEINYAVFGAGHHDWVDTYQKIPTYIDQMIENMGGTRIIERGAGDAAVEANEIGPMKRHLEIQLPKGQTYRTGDYLSVLPTNPIEIVSRVLKQFHLSGDTHIKINSSTNTFFPTNYPVSAFDILSGYVELTQPISKKQIEILSGLCKNETERISLTNLAGDEYEKEILGKRINILDILDLYPSCEPSFAQYLRMVPSLRVRQYCSVRASNVKFHPPEDTKVPIVMIAAGTGIAPFRGFIQERAAQFVCGRDIGRTILYYGCRTNEDFLYSDELDKWSKLAAIEVKSVFSRQNNDDKKYVQDLLWEDRNEIAKLYSNGARFYTCGSANKLGTSVKTCFIKIIAEIKQCNEDEAGKFLEEISLDRYSVDVFT</sequence>
<comment type="caution">
    <text evidence="13">The sequence shown here is derived from an EMBL/GenBank/DDBJ whole genome shotgun (WGS) entry which is preliminary data.</text>
</comment>
<dbReference type="InterPro" id="IPR036396">
    <property type="entry name" value="Cyt_P450_sf"/>
</dbReference>
<dbReference type="Gene3D" id="1.20.990.10">
    <property type="entry name" value="NADPH-cytochrome p450 Reductase, Chain A, domain 3"/>
    <property type="match status" value="1"/>
</dbReference>
<proteinExistence type="inferred from homology"/>
<dbReference type="Pfam" id="PF00175">
    <property type="entry name" value="NAD_binding_1"/>
    <property type="match status" value="1"/>
</dbReference>
<evidence type="ECO:0000256" key="5">
    <source>
        <dbReference type="ARBA" id="ARBA00010617"/>
    </source>
</evidence>
<evidence type="ECO:0000313" key="14">
    <source>
        <dbReference type="Proteomes" id="UP000663860"/>
    </source>
</evidence>
<evidence type="ECO:0000256" key="2">
    <source>
        <dbReference type="ARBA" id="ARBA00001971"/>
    </source>
</evidence>
<dbReference type="SUPFAM" id="SSF52343">
    <property type="entry name" value="Ferredoxin reductase-like, C-terminal NADP-linked domain"/>
    <property type="match status" value="1"/>
</dbReference>
<dbReference type="SUPFAM" id="SSF52218">
    <property type="entry name" value="Flavoproteins"/>
    <property type="match status" value="1"/>
</dbReference>